<evidence type="ECO:0000313" key="2">
    <source>
        <dbReference type="Proteomes" id="UP000184600"/>
    </source>
</evidence>
<evidence type="ECO:0008006" key="3">
    <source>
        <dbReference type="Google" id="ProtNLM"/>
    </source>
</evidence>
<reference evidence="2" key="1">
    <citation type="submission" date="2016-12" db="EMBL/GenBank/DDBJ databases">
        <authorList>
            <person name="Rodrigo-Torres L."/>
            <person name="Arahal R.D."/>
            <person name="Lucena T."/>
        </authorList>
    </citation>
    <scope>NUCLEOTIDE SEQUENCE [LARGE SCALE GENOMIC DNA]</scope>
</reference>
<protein>
    <recommendedName>
        <fullName evidence="3">N-acetyltransferase domain-containing protein</fullName>
    </recommendedName>
</protein>
<proteinExistence type="predicted"/>
<dbReference type="OrthoDB" id="5870195at2"/>
<dbReference type="RefSeq" id="WP_073580021.1">
    <property type="nucleotide sequence ID" value="NZ_AP024897.1"/>
</dbReference>
<organism evidence="1 2">
    <name type="scientific">Vibrio quintilis</name>
    <dbReference type="NCBI Taxonomy" id="1117707"/>
    <lineage>
        <taxon>Bacteria</taxon>
        <taxon>Pseudomonadati</taxon>
        <taxon>Pseudomonadota</taxon>
        <taxon>Gammaproteobacteria</taxon>
        <taxon>Vibrionales</taxon>
        <taxon>Vibrionaceae</taxon>
        <taxon>Vibrio</taxon>
    </lineage>
</organism>
<gene>
    <name evidence="1" type="ORF">VQ7734_00845</name>
</gene>
<dbReference type="EMBL" id="FRFG01000011">
    <property type="protein sequence ID" value="SHO55126.1"/>
    <property type="molecule type" value="Genomic_DNA"/>
</dbReference>
<name>A0A1M7YRG0_9VIBR</name>
<dbReference type="Proteomes" id="UP000184600">
    <property type="component" value="Unassembled WGS sequence"/>
</dbReference>
<sequence length="136" mass="15451">MKFTLIRHDRADIQAQFSFLRPAFNGVPAAKYEYQFCRDAVISKQASFYQLKGRGVAVRFVGLVTDSNDYLILALTGRGLKQAVPHIIRAVQSQGYSSLRYHTVRPGMTRMLRALGFQRIRQEQPETVMSLDLGVK</sequence>
<dbReference type="AlphaFoldDB" id="A0A1M7YRG0"/>
<evidence type="ECO:0000313" key="1">
    <source>
        <dbReference type="EMBL" id="SHO55126.1"/>
    </source>
</evidence>
<dbReference type="STRING" id="1117707.VQ7734_00845"/>
<accession>A0A1M7YRG0</accession>
<keyword evidence="2" id="KW-1185">Reference proteome</keyword>